<evidence type="ECO:0000313" key="2">
    <source>
        <dbReference type="EMBL" id="KDN40335.1"/>
    </source>
</evidence>
<reference evidence="2 3" key="1">
    <citation type="submission" date="2014-05" db="EMBL/GenBank/DDBJ databases">
        <title>Draft genome sequence of a rare smut relative, Tilletiaria anomala UBC 951.</title>
        <authorList>
            <consortium name="DOE Joint Genome Institute"/>
            <person name="Toome M."/>
            <person name="Kuo A."/>
            <person name="Henrissat B."/>
            <person name="Lipzen A."/>
            <person name="Tritt A."/>
            <person name="Yoshinaga Y."/>
            <person name="Zane M."/>
            <person name="Barry K."/>
            <person name="Grigoriev I.V."/>
            <person name="Spatafora J.W."/>
            <person name="Aimea M.C."/>
        </authorList>
    </citation>
    <scope>NUCLEOTIDE SEQUENCE [LARGE SCALE GENOMIC DNA]</scope>
    <source>
        <strain evidence="2 3">UBC 951</strain>
    </source>
</reference>
<name>A0A066VP72_TILAU</name>
<organism evidence="2 3">
    <name type="scientific">Tilletiaria anomala (strain ATCC 24038 / CBS 436.72 / UBC 951)</name>
    <dbReference type="NCBI Taxonomy" id="1037660"/>
    <lineage>
        <taxon>Eukaryota</taxon>
        <taxon>Fungi</taxon>
        <taxon>Dikarya</taxon>
        <taxon>Basidiomycota</taxon>
        <taxon>Ustilaginomycotina</taxon>
        <taxon>Exobasidiomycetes</taxon>
        <taxon>Georgefischeriales</taxon>
        <taxon>Tilletiariaceae</taxon>
        <taxon>Tilletiaria</taxon>
    </lineage>
</organism>
<accession>A0A066VP72</accession>
<dbReference type="RefSeq" id="XP_013241346.1">
    <property type="nucleotide sequence ID" value="XM_013385892.1"/>
</dbReference>
<dbReference type="Proteomes" id="UP000027361">
    <property type="component" value="Unassembled WGS sequence"/>
</dbReference>
<keyword evidence="3" id="KW-1185">Reference proteome</keyword>
<sequence>MTFRRVDGCPTSVNVSGVAVPIGGRYNAVVWGISQERHAQPSLNSHKPHADLSPGLHSVTESFSKRV</sequence>
<protein>
    <submittedName>
        <fullName evidence="2">Uncharacterized protein</fullName>
    </submittedName>
</protein>
<dbReference type="HOGENOM" id="CLU_2814225_0_0_1"/>
<dbReference type="EMBL" id="JMSN01000092">
    <property type="protein sequence ID" value="KDN40335.1"/>
    <property type="molecule type" value="Genomic_DNA"/>
</dbReference>
<comment type="caution">
    <text evidence="2">The sequence shown here is derived from an EMBL/GenBank/DDBJ whole genome shotgun (WGS) entry which is preliminary data.</text>
</comment>
<evidence type="ECO:0000256" key="1">
    <source>
        <dbReference type="SAM" id="MobiDB-lite"/>
    </source>
</evidence>
<proteinExistence type="predicted"/>
<dbReference type="GeneID" id="25261977"/>
<dbReference type="InParanoid" id="A0A066VP72"/>
<gene>
    <name evidence="2" type="ORF">K437DRAFT_189881</name>
</gene>
<feature type="region of interest" description="Disordered" evidence="1">
    <location>
        <begin position="40"/>
        <end position="67"/>
    </location>
</feature>
<evidence type="ECO:0000313" key="3">
    <source>
        <dbReference type="Proteomes" id="UP000027361"/>
    </source>
</evidence>
<dbReference type="AlphaFoldDB" id="A0A066VP72"/>